<accession>A0A7I7XGW1</accession>
<evidence type="ECO:0000313" key="2">
    <source>
        <dbReference type="EMBL" id="BBZ28393.1"/>
    </source>
</evidence>
<dbReference type="AlphaFoldDB" id="A0A7I7XGW1"/>
<reference evidence="2 3" key="1">
    <citation type="journal article" date="2019" name="Emerg. Microbes Infect.">
        <title>Comprehensive subspecies identification of 175 nontuberculous mycobacteria species based on 7547 genomic profiles.</title>
        <authorList>
            <person name="Matsumoto Y."/>
            <person name="Kinjo T."/>
            <person name="Motooka D."/>
            <person name="Nabeya D."/>
            <person name="Jung N."/>
            <person name="Uechi K."/>
            <person name="Horii T."/>
            <person name="Iida T."/>
            <person name="Fujita J."/>
            <person name="Nakamura S."/>
        </authorList>
    </citation>
    <scope>NUCLEOTIDE SEQUENCE [LARGE SCALE GENOMIC DNA]</scope>
    <source>
        <strain evidence="2 3">JCM 13574</strain>
    </source>
</reference>
<protein>
    <submittedName>
        <fullName evidence="2">Lipase</fullName>
    </submittedName>
</protein>
<dbReference type="GO" id="GO:0004806">
    <property type="term" value="F:triacylglycerol lipase activity"/>
    <property type="evidence" value="ECO:0007669"/>
    <property type="project" value="InterPro"/>
</dbReference>
<dbReference type="InterPro" id="IPR005152">
    <property type="entry name" value="Lipase_secreted"/>
</dbReference>
<dbReference type="PANTHER" id="PTHR34853:SF1">
    <property type="entry name" value="LIPASE 5"/>
    <property type="match status" value="1"/>
</dbReference>
<dbReference type="Gene3D" id="3.40.50.1820">
    <property type="entry name" value="alpha/beta hydrolase"/>
    <property type="match status" value="1"/>
</dbReference>
<dbReference type="GO" id="GO:0016042">
    <property type="term" value="P:lipid catabolic process"/>
    <property type="evidence" value="ECO:0007669"/>
    <property type="project" value="InterPro"/>
</dbReference>
<dbReference type="EMBL" id="AP022610">
    <property type="protein sequence ID" value="BBZ28393.1"/>
    <property type="molecule type" value="Genomic_DNA"/>
</dbReference>
<dbReference type="RefSeq" id="WP_163737759.1">
    <property type="nucleotide sequence ID" value="NZ_AP022610.1"/>
</dbReference>
<dbReference type="Proteomes" id="UP000466517">
    <property type="component" value="Chromosome"/>
</dbReference>
<feature type="region of interest" description="Disordered" evidence="1">
    <location>
        <begin position="1"/>
        <end position="49"/>
    </location>
</feature>
<keyword evidence="3" id="KW-1185">Reference proteome</keyword>
<feature type="compositionally biased region" description="Basic and acidic residues" evidence="1">
    <location>
        <begin position="18"/>
        <end position="37"/>
    </location>
</feature>
<dbReference type="PANTHER" id="PTHR34853">
    <property type="match status" value="1"/>
</dbReference>
<evidence type="ECO:0000256" key="1">
    <source>
        <dbReference type="SAM" id="MobiDB-lite"/>
    </source>
</evidence>
<evidence type="ECO:0000313" key="3">
    <source>
        <dbReference type="Proteomes" id="UP000466517"/>
    </source>
</evidence>
<sequence length="450" mass="48765">MDSGNAAVSTGAEWIGRAPHEELDRTSRPVLPRHDPFHVPPPGFEHARPGTVLRSRDVELAFLGRVPQKLTATQLLYRSTDLNGQPMGAVTTVIVPPDRAGGSRGPILSYQCAIDAVASRCFPSYALRRGAKAIGALAQFEFLLISAALAEGWAVSVPDHEGPQGIWGAPYEPGYHVLDGLRAALNYEPLNLSTDAPIGLWGYSGGGLASAWATEVYADYAPELHLVGAVLGSPVGDLGHTFRRLNGSFFSGLPALVVAALSHVYPDLDRVISQHVTPEGKAMLAEIQDLTTAHAVLKLIRKDMGTMVDEPLENILRTPEVQHVFDSIKLGTAAPSIPVLIVQAVYDELISVADIDALAETYSAGGTDVTYHRDLLSEHLLLHPLSAPMTLRWLRDRFAGKPPSSKRSRTKWPTMLNPSTYRGMLRLGLISARVMTGRRLDRRPLSALDR</sequence>
<dbReference type="KEGG" id="mmag:MMAD_26880"/>
<dbReference type="Gene3D" id="1.10.260.130">
    <property type="match status" value="1"/>
</dbReference>
<name>A0A7I7XGW1_9MYCO</name>
<organism evidence="2 3">
    <name type="scientific">Mycolicibacterium madagascariense</name>
    <dbReference type="NCBI Taxonomy" id="212765"/>
    <lineage>
        <taxon>Bacteria</taxon>
        <taxon>Bacillati</taxon>
        <taxon>Actinomycetota</taxon>
        <taxon>Actinomycetes</taxon>
        <taxon>Mycobacteriales</taxon>
        <taxon>Mycobacteriaceae</taxon>
        <taxon>Mycolicibacterium</taxon>
    </lineage>
</organism>
<proteinExistence type="predicted"/>
<dbReference type="InterPro" id="IPR029058">
    <property type="entry name" value="AB_hydrolase_fold"/>
</dbReference>
<dbReference type="SUPFAM" id="SSF53474">
    <property type="entry name" value="alpha/beta-Hydrolases"/>
    <property type="match status" value="1"/>
</dbReference>
<dbReference type="Pfam" id="PF03583">
    <property type="entry name" value="LIP"/>
    <property type="match status" value="1"/>
</dbReference>
<gene>
    <name evidence="2" type="ORF">MMAD_26880</name>
</gene>
<dbReference type="PIRSF" id="PIRSF029171">
    <property type="entry name" value="Esterase_LipA"/>
    <property type="match status" value="1"/>
</dbReference>